<name>A0A517R2P8_9PLAN</name>
<sequence precursor="true">MSNQNSSARHHSLNFATAIGLCCFCLLSIQQPLAADEWTIRTADGTETISASAHGSAEGVKALMLPDGSIRLEPSANIIKRVPMDGLALAAAEEMSETLKGELGGELVLTLYDEPFLVALVLSDPLDRRDDRRAAGFLKKAVRFQQNVNRVFERFADEVDLKLTEPEFPLVMLVFESDDDFEAYATEATGGRGLSASSVLGFYSGITNRLALRLTECDTFEVPLHEAIHQFVYNRGLAKRLAPVPSWWNEGIATGFENNGETIGVGPGRISADFAERAQTANSSDWNGVVSGDTAFRRDSLAGDAYTHAWSLHWYLVTQHRKQYADFVRSLGQLEPLTDQTPESRLAIFQRAFKQPPNEMQSEFPRVLSVGLRRQRVRKQETSRRGWMTRRSNLARVEINAGSVNGGPIRVHGAMKNISPIRSMSFVVRVETDGGLYADWHVPNLAPGRTMKLLPQNVQKAAPGAIGVGGTRFGVAVETAVPDSPEAKNWAAGDLPVPVFSRVR</sequence>
<reference evidence="3 4" key="1">
    <citation type="submission" date="2019-02" db="EMBL/GenBank/DDBJ databases">
        <title>Deep-cultivation of Planctomycetes and their phenomic and genomic characterization uncovers novel biology.</title>
        <authorList>
            <person name="Wiegand S."/>
            <person name="Jogler M."/>
            <person name="Boedeker C."/>
            <person name="Pinto D."/>
            <person name="Vollmers J."/>
            <person name="Rivas-Marin E."/>
            <person name="Kohn T."/>
            <person name="Peeters S.H."/>
            <person name="Heuer A."/>
            <person name="Rast P."/>
            <person name="Oberbeckmann S."/>
            <person name="Bunk B."/>
            <person name="Jeske O."/>
            <person name="Meyerdierks A."/>
            <person name="Storesund J.E."/>
            <person name="Kallscheuer N."/>
            <person name="Luecker S."/>
            <person name="Lage O.M."/>
            <person name="Pohl T."/>
            <person name="Merkel B.J."/>
            <person name="Hornburger P."/>
            <person name="Mueller R.-W."/>
            <person name="Bruemmer F."/>
            <person name="Labrenz M."/>
            <person name="Spormann A.M."/>
            <person name="Op den Camp H."/>
            <person name="Overmann J."/>
            <person name="Amann R."/>
            <person name="Jetten M.S.M."/>
            <person name="Mascher T."/>
            <person name="Medema M.H."/>
            <person name="Devos D.P."/>
            <person name="Kaster A.-K."/>
            <person name="Ovreas L."/>
            <person name="Rohde M."/>
            <person name="Galperin M.Y."/>
            <person name="Jogler C."/>
        </authorList>
    </citation>
    <scope>NUCLEOTIDE SEQUENCE [LARGE SCALE GENOMIC DNA]</scope>
    <source>
        <strain evidence="3 4">Pan189</strain>
    </source>
</reference>
<evidence type="ECO:0000313" key="4">
    <source>
        <dbReference type="Proteomes" id="UP000317318"/>
    </source>
</evidence>
<dbReference type="Proteomes" id="UP000317318">
    <property type="component" value="Chromosome"/>
</dbReference>
<keyword evidence="1" id="KW-0732">Signal</keyword>
<dbReference type="KEGG" id="svp:Pan189_25130"/>
<feature type="chain" id="PRO_5021875080" description="DUF1570 domain-containing protein" evidence="1">
    <location>
        <begin position="35"/>
        <end position="504"/>
    </location>
</feature>
<dbReference type="OrthoDB" id="208796at2"/>
<gene>
    <name evidence="3" type="ORF">Pan189_25130</name>
</gene>
<protein>
    <recommendedName>
        <fullName evidence="2">DUF1570 domain-containing protein</fullName>
    </recommendedName>
</protein>
<proteinExistence type="predicted"/>
<dbReference type="AlphaFoldDB" id="A0A517R2P8"/>
<evidence type="ECO:0000259" key="2">
    <source>
        <dbReference type="Pfam" id="PF07607"/>
    </source>
</evidence>
<dbReference type="Pfam" id="PF07607">
    <property type="entry name" value="DUF1570"/>
    <property type="match status" value="1"/>
</dbReference>
<dbReference type="InterPro" id="IPR011464">
    <property type="entry name" value="DUF1570"/>
</dbReference>
<feature type="domain" description="DUF1570" evidence="2">
    <location>
        <begin position="225"/>
        <end position="337"/>
    </location>
</feature>
<accession>A0A517R2P8</accession>
<keyword evidence="4" id="KW-1185">Reference proteome</keyword>
<evidence type="ECO:0000256" key="1">
    <source>
        <dbReference type="SAM" id="SignalP"/>
    </source>
</evidence>
<organism evidence="3 4">
    <name type="scientific">Stratiformator vulcanicus</name>
    <dbReference type="NCBI Taxonomy" id="2527980"/>
    <lineage>
        <taxon>Bacteria</taxon>
        <taxon>Pseudomonadati</taxon>
        <taxon>Planctomycetota</taxon>
        <taxon>Planctomycetia</taxon>
        <taxon>Planctomycetales</taxon>
        <taxon>Planctomycetaceae</taxon>
        <taxon>Stratiformator</taxon>
    </lineage>
</organism>
<feature type="signal peptide" evidence="1">
    <location>
        <begin position="1"/>
        <end position="34"/>
    </location>
</feature>
<evidence type="ECO:0000313" key="3">
    <source>
        <dbReference type="EMBL" id="QDT38123.1"/>
    </source>
</evidence>
<dbReference type="EMBL" id="CP036268">
    <property type="protein sequence ID" value="QDT38123.1"/>
    <property type="molecule type" value="Genomic_DNA"/>
</dbReference>
<dbReference type="RefSeq" id="WP_145364172.1">
    <property type="nucleotide sequence ID" value="NZ_CP036268.1"/>
</dbReference>